<proteinExistence type="predicted"/>
<name>A0ABP9XDH7_9DEIO</name>
<dbReference type="RefSeq" id="WP_345453558.1">
    <property type="nucleotide sequence ID" value="NZ_BAABRV010000003.1"/>
</dbReference>
<gene>
    <name evidence="1" type="ORF">Dalu01_01807</name>
</gene>
<evidence type="ECO:0000313" key="2">
    <source>
        <dbReference type="Proteomes" id="UP001404956"/>
    </source>
</evidence>
<organism evidence="1 2">
    <name type="scientific">Deinococcus aluminii</name>
    <dbReference type="NCBI Taxonomy" id="1656885"/>
    <lineage>
        <taxon>Bacteria</taxon>
        <taxon>Thermotogati</taxon>
        <taxon>Deinococcota</taxon>
        <taxon>Deinococci</taxon>
        <taxon>Deinococcales</taxon>
        <taxon>Deinococcaceae</taxon>
        <taxon>Deinococcus</taxon>
    </lineage>
</organism>
<comment type="caution">
    <text evidence="1">The sequence shown here is derived from an EMBL/GenBank/DDBJ whole genome shotgun (WGS) entry which is preliminary data.</text>
</comment>
<evidence type="ECO:0000313" key="1">
    <source>
        <dbReference type="EMBL" id="GAA5533404.1"/>
    </source>
</evidence>
<keyword evidence="2" id="KW-1185">Reference proteome</keyword>
<dbReference type="EMBL" id="BAABRV010000003">
    <property type="protein sequence ID" value="GAA5533404.1"/>
    <property type="molecule type" value="Genomic_DNA"/>
</dbReference>
<accession>A0ABP9XDH7</accession>
<protein>
    <submittedName>
        <fullName evidence="1">Uncharacterized protein</fullName>
    </submittedName>
</protein>
<dbReference type="Proteomes" id="UP001404956">
    <property type="component" value="Unassembled WGS sequence"/>
</dbReference>
<sequence length="68" mass="7377">MRGEAEPNALYSLLWELGLSQHHEAVLRIREGYAAGVLSVEGVFEAVRPACLLEVDAVKVTRAIVDTG</sequence>
<reference evidence="1 2" key="1">
    <citation type="submission" date="2024-02" db="EMBL/GenBank/DDBJ databases">
        <title>Deinococcus aluminii NBRC 112889.</title>
        <authorList>
            <person name="Ichikawa N."/>
            <person name="Katano-Makiyama Y."/>
            <person name="Hidaka K."/>
        </authorList>
    </citation>
    <scope>NUCLEOTIDE SEQUENCE [LARGE SCALE GENOMIC DNA]</scope>
    <source>
        <strain evidence="1 2">NBRC 112889</strain>
    </source>
</reference>